<dbReference type="EMBL" id="MVFC01000053">
    <property type="protein sequence ID" value="OON71586.1"/>
    <property type="molecule type" value="Genomic_DNA"/>
</dbReference>
<protein>
    <recommendedName>
        <fullName evidence="1">D-inositol 3-phosphate glycosyltransferase</fullName>
    </recommendedName>
</protein>
<feature type="region of interest" description="Disordered" evidence="3">
    <location>
        <begin position="458"/>
        <end position="512"/>
    </location>
</feature>
<dbReference type="Proteomes" id="UP000190539">
    <property type="component" value="Unassembled WGS sequence"/>
</dbReference>
<name>A0A1V3ZZK6_9ACTN</name>
<sequence>MKITFLLYNAYGIGGTIRATANLATALARRHEVEIVSCYRTADALSLPAGPGVSVRDLVDLRPRSVRYAGDEPDQRVRGKVCPDDAPQRGASPPSKLGEDRLAAFLRTTDADVVIATRPYLVCFLAEHGRADYLRVGQEHLTHDFHRDILRRDQNAAIEQLDAFVTVSEGDANAYRRALPEARTHLTHIPNCCPAPDVEGSDGTSRTVVAAGRLIPVKHYERLIDAFQKVAAQHPDWTLRIYGRGKERAKLRGRIDELGLNNHVFLMGPSTPIDPEWAKGAIAAVSSSTESFGMTIVEAMRLGVPVVSTDCDYGPREIITHGHDGLLVPVDGAVEDALADALTGLIADDAGRLRMAEAARVSARRFLPERIAEQYEELITGLRPDLAEATTPAPRPTAPSPPVNRGARRLASRLRAVALPGRVRTPVEVGCRAGADGSLVFRLPRPAGRGPWEVVLTHRDGDSEGGPLILPLEPVARGDDERAGGGSDEEKKGREAREGTGEGAAQWGRERGSEAVLPRGELPLAEGHWDVHVRRGRRGAPRPARAGLIETSQLIGHRPPHPSGAGCATAIPYTAKGGTLAVRAWHRAAHAEVTGIDMSSTAITFAGTLHGVPAPLGPYRLAGRLRGGAGPLLRVPCDIGEDGRFTARVPLDLVAEQCDGAEAVWDLRLDPYDSRAGRGIRAARLFGDVVERGRTDIHPAVQHPTPQGPFTFQPYFTVNNNLALRARAVGGTTGL</sequence>
<dbReference type="GO" id="GO:0016757">
    <property type="term" value="F:glycosyltransferase activity"/>
    <property type="evidence" value="ECO:0007669"/>
    <property type="project" value="InterPro"/>
</dbReference>
<feature type="region of interest" description="Disordered" evidence="3">
    <location>
        <begin position="70"/>
        <end position="97"/>
    </location>
</feature>
<gene>
    <name evidence="5" type="ORF">B1H18_33280</name>
</gene>
<comment type="caution">
    <text evidence="5">The sequence shown here is derived from an EMBL/GenBank/DDBJ whole genome shotgun (WGS) entry which is preliminary data.</text>
</comment>
<feature type="compositionally biased region" description="Basic and acidic residues" evidence="3">
    <location>
        <begin position="476"/>
        <end position="500"/>
    </location>
</feature>
<dbReference type="CDD" id="cd03820">
    <property type="entry name" value="GT4_AmsD-like"/>
    <property type="match status" value="1"/>
</dbReference>
<evidence type="ECO:0000259" key="4">
    <source>
        <dbReference type="Pfam" id="PF00534"/>
    </source>
</evidence>
<dbReference type="RefSeq" id="WP_077974209.1">
    <property type="nucleotide sequence ID" value="NZ_MVFC01000053.1"/>
</dbReference>
<feature type="compositionally biased region" description="Pro residues" evidence="3">
    <location>
        <begin position="393"/>
        <end position="402"/>
    </location>
</feature>
<evidence type="ECO:0000313" key="6">
    <source>
        <dbReference type="Proteomes" id="UP000190539"/>
    </source>
</evidence>
<evidence type="ECO:0000256" key="1">
    <source>
        <dbReference type="ARBA" id="ARBA00021292"/>
    </source>
</evidence>
<evidence type="ECO:0000313" key="5">
    <source>
        <dbReference type="EMBL" id="OON71586.1"/>
    </source>
</evidence>
<dbReference type="PANTHER" id="PTHR12526">
    <property type="entry name" value="GLYCOSYLTRANSFERASE"/>
    <property type="match status" value="1"/>
</dbReference>
<dbReference type="AlphaFoldDB" id="A0A1V3ZZK6"/>
<reference evidence="5 6" key="1">
    <citation type="submission" date="2017-02" db="EMBL/GenBank/DDBJ databases">
        <title>Draft Genome Sequence of Streptomyces tsukubaensis F601, a Producer of the immunosuppressant tacrolimus FK506.</title>
        <authorList>
            <person name="Zong G."/>
            <person name="Zhong C."/>
            <person name="Fu J."/>
            <person name="Qin R."/>
            <person name="Cao G."/>
        </authorList>
    </citation>
    <scope>NUCLEOTIDE SEQUENCE [LARGE SCALE GENOMIC DNA]</scope>
    <source>
        <strain evidence="5 6">F601</strain>
    </source>
</reference>
<feature type="region of interest" description="Disordered" evidence="3">
    <location>
        <begin position="387"/>
        <end position="408"/>
    </location>
</feature>
<dbReference type="SUPFAM" id="SSF53756">
    <property type="entry name" value="UDP-Glycosyltransferase/glycogen phosphorylase"/>
    <property type="match status" value="1"/>
</dbReference>
<keyword evidence="2" id="KW-0808">Transferase</keyword>
<dbReference type="Pfam" id="PF00534">
    <property type="entry name" value="Glycos_transf_1"/>
    <property type="match status" value="1"/>
</dbReference>
<dbReference type="PANTHER" id="PTHR12526:SF627">
    <property type="entry name" value="D-RHAMNOSYLTRANSFERASE WBPZ"/>
    <property type="match status" value="1"/>
</dbReference>
<evidence type="ECO:0000256" key="3">
    <source>
        <dbReference type="SAM" id="MobiDB-lite"/>
    </source>
</evidence>
<proteinExistence type="predicted"/>
<feature type="compositionally biased region" description="Basic and acidic residues" evidence="3">
    <location>
        <begin position="70"/>
        <end position="87"/>
    </location>
</feature>
<accession>A0A1V3ZZK6</accession>
<keyword evidence="6" id="KW-1185">Reference proteome</keyword>
<dbReference type="InterPro" id="IPR001296">
    <property type="entry name" value="Glyco_trans_1"/>
</dbReference>
<dbReference type="Gene3D" id="3.40.50.2000">
    <property type="entry name" value="Glycogen Phosphorylase B"/>
    <property type="match status" value="2"/>
</dbReference>
<evidence type="ECO:0000256" key="2">
    <source>
        <dbReference type="ARBA" id="ARBA00022679"/>
    </source>
</evidence>
<organism evidence="5 6">
    <name type="scientific">Streptomyces tsukubensis</name>
    <dbReference type="NCBI Taxonomy" id="83656"/>
    <lineage>
        <taxon>Bacteria</taxon>
        <taxon>Bacillati</taxon>
        <taxon>Actinomycetota</taxon>
        <taxon>Actinomycetes</taxon>
        <taxon>Kitasatosporales</taxon>
        <taxon>Streptomycetaceae</taxon>
        <taxon>Streptomyces</taxon>
    </lineage>
</organism>
<feature type="domain" description="Glycosyl transferase family 1" evidence="4">
    <location>
        <begin position="198"/>
        <end position="360"/>
    </location>
</feature>
<dbReference type="STRING" id="83656.B1H18_33280"/>